<reference evidence="5" key="1">
    <citation type="submission" date="2013-08" db="EMBL/GenBank/DDBJ databases">
        <authorList>
            <person name="Mendez C."/>
            <person name="Richter M."/>
            <person name="Ferrer M."/>
            <person name="Sanchez J."/>
        </authorList>
    </citation>
    <scope>NUCLEOTIDE SEQUENCE</scope>
</reference>
<dbReference type="SUPFAM" id="SSF52540">
    <property type="entry name" value="P-loop containing nucleoside triphosphate hydrolases"/>
    <property type="match status" value="1"/>
</dbReference>
<dbReference type="EMBL" id="AUZZ01005314">
    <property type="protein sequence ID" value="EQD50101.1"/>
    <property type="molecule type" value="Genomic_DNA"/>
</dbReference>
<evidence type="ECO:0000256" key="4">
    <source>
        <dbReference type="ARBA" id="ARBA00022840"/>
    </source>
</evidence>
<evidence type="ECO:0000256" key="2">
    <source>
        <dbReference type="ARBA" id="ARBA00022679"/>
    </source>
</evidence>
<dbReference type="InterPro" id="IPR027417">
    <property type="entry name" value="P-loop_NTPase"/>
</dbReference>
<dbReference type="PANTHER" id="PTHR11088:SF60">
    <property type="entry name" value="TRNA DIMETHYLALLYLTRANSFERASE"/>
    <property type="match status" value="1"/>
</dbReference>
<comment type="caution">
    <text evidence="5">The sequence shown here is derived from an EMBL/GenBank/DDBJ whole genome shotgun (WGS) entry which is preliminary data.</text>
</comment>
<dbReference type="Pfam" id="PF01745">
    <property type="entry name" value="IPT"/>
    <property type="match status" value="1"/>
</dbReference>
<evidence type="ECO:0000256" key="1">
    <source>
        <dbReference type="ARBA" id="ARBA00005842"/>
    </source>
</evidence>
<protein>
    <submittedName>
        <fullName evidence="5">tRNA delta(2)-isopentenylpyrophosphate transferase</fullName>
    </submittedName>
</protein>
<feature type="non-terminal residue" evidence="5">
    <location>
        <position position="57"/>
    </location>
</feature>
<name>T0ZP75_9ZZZZ</name>
<sequence>MAGAPVFLLMGPTASGKTEQVLELATRFPIEVVSVDSSMVYRGLDIGTAKPTPAERA</sequence>
<comment type="similarity">
    <text evidence="1">Belongs to the IPP transferase family.</text>
</comment>
<proteinExistence type="inferred from homology"/>
<keyword evidence="2 5" id="KW-0808">Transferase</keyword>
<keyword evidence="4" id="KW-0067">ATP-binding</keyword>
<reference evidence="5" key="2">
    <citation type="journal article" date="2014" name="ISME J.">
        <title>Microbial stratification in low pH oxic and suboxic macroscopic growths along an acid mine drainage.</title>
        <authorList>
            <person name="Mendez-Garcia C."/>
            <person name="Mesa V."/>
            <person name="Sprenger R.R."/>
            <person name="Richter M."/>
            <person name="Diez M.S."/>
            <person name="Solano J."/>
            <person name="Bargiela R."/>
            <person name="Golyshina O.V."/>
            <person name="Manteca A."/>
            <person name="Ramos J.L."/>
            <person name="Gallego J.R."/>
            <person name="Llorente I."/>
            <person name="Martins Dos Santos V.A."/>
            <person name="Jensen O.N."/>
            <person name="Pelaez A.I."/>
            <person name="Sanchez J."/>
            <person name="Ferrer M."/>
        </authorList>
    </citation>
    <scope>NUCLEOTIDE SEQUENCE</scope>
</reference>
<keyword evidence="3" id="KW-0547">Nucleotide-binding</keyword>
<evidence type="ECO:0000313" key="5">
    <source>
        <dbReference type="EMBL" id="EQD50101.1"/>
    </source>
</evidence>
<dbReference type="Gene3D" id="3.40.50.300">
    <property type="entry name" value="P-loop containing nucleotide triphosphate hydrolases"/>
    <property type="match status" value="1"/>
</dbReference>
<accession>T0ZP75</accession>
<dbReference type="GO" id="GO:0006400">
    <property type="term" value="P:tRNA modification"/>
    <property type="evidence" value="ECO:0007669"/>
    <property type="project" value="TreeGrafter"/>
</dbReference>
<gene>
    <name evidence="5" type="ORF">B2A_07425</name>
</gene>
<dbReference type="GO" id="GO:0005524">
    <property type="term" value="F:ATP binding"/>
    <property type="evidence" value="ECO:0007669"/>
    <property type="project" value="UniProtKB-KW"/>
</dbReference>
<evidence type="ECO:0000256" key="3">
    <source>
        <dbReference type="ARBA" id="ARBA00022741"/>
    </source>
</evidence>
<dbReference type="InterPro" id="IPR039657">
    <property type="entry name" value="Dimethylallyltransferase"/>
</dbReference>
<dbReference type="AlphaFoldDB" id="T0ZP75"/>
<dbReference type="GO" id="GO:0052381">
    <property type="term" value="F:tRNA dimethylallyltransferase activity"/>
    <property type="evidence" value="ECO:0007669"/>
    <property type="project" value="TreeGrafter"/>
</dbReference>
<dbReference type="PANTHER" id="PTHR11088">
    <property type="entry name" value="TRNA DIMETHYLALLYLTRANSFERASE"/>
    <property type="match status" value="1"/>
</dbReference>
<organism evidence="5">
    <name type="scientific">mine drainage metagenome</name>
    <dbReference type="NCBI Taxonomy" id="410659"/>
    <lineage>
        <taxon>unclassified sequences</taxon>
        <taxon>metagenomes</taxon>
        <taxon>ecological metagenomes</taxon>
    </lineage>
</organism>